<proteinExistence type="predicted"/>
<gene>
    <name evidence="3" type="ORF">PMEA_00023563</name>
</gene>
<dbReference type="CDD" id="cd01670">
    <property type="entry name" value="Death"/>
    <property type="match status" value="1"/>
</dbReference>
<dbReference type="GO" id="GO:0007165">
    <property type="term" value="P:signal transduction"/>
    <property type="evidence" value="ECO:0007669"/>
    <property type="project" value="InterPro"/>
</dbReference>
<protein>
    <recommendedName>
        <fullName evidence="2">Death domain-containing protein</fullName>
    </recommendedName>
</protein>
<feature type="region of interest" description="Disordered" evidence="1">
    <location>
        <begin position="114"/>
        <end position="135"/>
    </location>
</feature>
<dbReference type="SMART" id="SM00005">
    <property type="entry name" value="DEATH"/>
    <property type="match status" value="1"/>
</dbReference>
<dbReference type="Proteomes" id="UP001159428">
    <property type="component" value="Unassembled WGS sequence"/>
</dbReference>
<reference evidence="3 4" key="1">
    <citation type="submission" date="2022-05" db="EMBL/GenBank/DDBJ databases">
        <authorList>
            <consortium name="Genoscope - CEA"/>
            <person name="William W."/>
        </authorList>
    </citation>
    <scope>NUCLEOTIDE SEQUENCE [LARGE SCALE GENOMIC DNA]</scope>
</reference>
<dbReference type="PROSITE" id="PS50017">
    <property type="entry name" value="DEATH_DOMAIN"/>
    <property type="match status" value="1"/>
</dbReference>
<sequence>MDGTEASNKATPSDIPFKKASVTEIQIFAICGAVGVDWRDLGTVLGIASDTMDDIDKVHQACREKARKVLLKWKQKKGKEATVEILLIALEEIERRDVVEKLLERRTVKKRSSCAGAVRGESQTREAATMDGVQRQPLRDETNRCLQCPNLEKELNGLKTENDTLKNKISQLERKEKKKKAEKEKNRTDMKRKDEIIRENNTKIADLERTNKSQLENIEQLKRKNEKVKKKKRDLIEEKKKMKKQIGELKAENKELKLKLEIQMKKHIGELETLVEELRLKLQVQKDPEELNQLKTQNGVLLSQIEELNRKVKSSESECKRLQEELKKYKN</sequence>
<dbReference type="InterPro" id="IPR011029">
    <property type="entry name" value="DEATH-like_dom_sf"/>
</dbReference>
<evidence type="ECO:0000259" key="2">
    <source>
        <dbReference type="PROSITE" id="PS50017"/>
    </source>
</evidence>
<dbReference type="InterPro" id="IPR000488">
    <property type="entry name" value="Death_dom"/>
</dbReference>
<dbReference type="SUPFAM" id="SSF47986">
    <property type="entry name" value="DEATH domain"/>
    <property type="match status" value="1"/>
</dbReference>
<evidence type="ECO:0000313" key="3">
    <source>
        <dbReference type="EMBL" id="CAH3147687.1"/>
    </source>
</evidence>
<evidence type="ECO:0000313" key="4">
    <source>
        <dbReference type="Proteomes" id="UP001159428"/>
    </source>
</evidence>
<dbReference type="AlphaFoldDB" id="A0AAU9XHF7"/>
<comment type="caution">
    <text evidence="3">The sequence shown here is derived from an EMBL/GenBank/DDBJ whole genome shotgun (WGS) entry which is preliminary data.</text>
</comment>
<feature type="domain" description="Death" evidence="2">
    <location>
        <begin position="23"/>
        <end position="106"/>
    </location>
</feature>
<name>A0AAU9XHF7_9CNID</name>
<keyword evidence="4" id="KW-1185">Reference proteome</keyword>
<evidence type="ECO:0000256" key="1">
    <source>
        <dbReference type="SAM" id="MobiDB-lite"/>
    </source>
</evidence>
<dbReference type="EMBL" id="CALNXJ010000043">
    <property type="protein sequence ID" value="CAH3147687.1"/>
    <property type="molecule type" value="Genomic_DNA"/>
</dbReference>
<organism evidence="3 4">
    <name type="scientific">Pocillopora meandrina</name>
    <dbReference type="NCBI Taxonomy" id="46732"/>
    <lineage>
        <taxon>Eukaryota</taxon>
        <taxon>Metazoa</taxon>
        <taxon>Cnidaria</taxon>
        <taxon>Anthozoa</taxon>
        <taxon>Hexacorallia</taxon>
        <taxon>Scleractinia</taxon>
        <taxon>Astrocoeniina</taxon>
        <taxon>Pocilloporidae</taxon>
        <taxon>Pocillopora</taxon>
    </lineage>
</organism>
<accession>A0AAU9XHF7</accession>
<dbReference type="Gene3D" id="1.10.533.10">
    <property type="entry name" value="Death Domain, Fas"/>
    <property type="match status" value="1"/>
</dbReference>
<feature type="region of interest" description="Disordered" evidence="1">
    <location>
        <begin position="162"/>
        <end position="189"/>
    </location>
</feature>
<dbReference type="Pfam" id="PF00531">
    <property type="entry name" value="Death"/>
    <property type="match status" value="1"/>
</dbReference>